<evidence type="ECO:0000256" key="11">
    <source>
        <dbReference type="ARBA" id="ARBA00029983"/>
    </source>
</evidence>
<dbReference type="GO" id="GO:0005737">
    <property type="term" value="C:cytoplasm"/>
    <property type="evidence" value="ECO:0007669"/>
    <property type="project" value="TreeGrafter"/>
</dbReference>
<name>A0A7M7J5Q4_VARDE</name>
<evidence type="ECO:0000256" key="1">
    <source>
        <dbReference type="ARBA" id="ARBA00004567"/>
    </source>
</evidence>
<dbReference type="Proteomes" id="UP000594260">
    <property type="component" value="Unplaced"/>
</dbReference>
<protein>
    <recommendedName>
        <fullName evidence="10">mRNA export factor GLE1</fullName>
    </recommendedName>
    <alternativeName>
        <fullName evidence="12">GLE1 RNA export mediator</fullName>
    </alternativeName>
    <alternativeName>
        <fullName evidence="11">Nucleoporin GLE1</fullName>
    </alternativeName>
</protein>
<evidence type="ECO:0000256" key="10">
    <source>
        <dbReference type="ARBA" id="ARBA00026227"/>
    </source>
</evidence>
<keyword evidence="8" id="KW-0539">Nucleus</keyword>
<dbReference type="KEGG" id="vde:111244408"/>
<feature type="coiled-coil region" evidence="13">
    <location>
        <begin position="205"/>
        <end position="323"/>
    </location>
</feature>
<evidence type="ECO:0000256" key="13">
    <source>
        <dbReference type="SAM" id="Coils"/>
    </source>
</evidence>
<dbReference type="Pfam" id="PF07817">
    <property type="entry name" value="GLE1"/>
    <property type="match status" value="1"/>
</dbReference>
<dbReference type="InParanoid" id="A0A7M7J5Q4"/>
<dbReference type="GO" id="GO:0044614">
    <property type="term" value="C:nuclear pore cytoplasmic filaments"/>
    <property type="evidence" value="ECO:0007669"/>
    <property type="project" value="TreeGrafter"/>
</dbReference>
<evidence type="ECO:0000313" key="15">
    <source>
        <dbReference type="Proteomes" id="UP000594260"/>
    </source>
</evidence>
<comment type="function">
    <text evidence="9">Required for the export of mRNAs containing poly(A) tails from the nucleus into the cytoplasm. May be involved in the terminal step of the mRNA transport through the nuclear pore complex (NPC).</text>
</comment>
<dbReference type="GeneID" id="111244408"/>
<dbReference type="AlphaFoldDB" id="A0A7M7J5Q4"/>
<dbReference type="EnsemblMetazoa" id="XM_022791484">
    <property type="protein sequence ID" value="XP_022647219"/>
    <property type="gene ID" value="LOC111244408"/>
</dbReference>
<accession>A0A7M7J5Q4</accession>
<evidence type="ECO:0000256" key="5">
    <source>
        <dbReference type="ARBA" id="ARBA00022927"/>
    </source>
</evidence>
<dbReference type="InterPro" id="IPR038506">
    <property type="entry name" value="GLE1-like_sf"/>
</dbReference>
<dbReference type="RefSeq" id="XP_022647219.1">
    <property type="nucleotide sequence ID" value="XM_022791484.1"/>
</dbReference>
<dbReference type="OrthoDB" id="6506337at2759"/>
<dbReference type="InterPro" id="IPR012476">
    <property type="entry name" value="GLE1"/>
</dbReference>
<dbReference type="GO" id="GO:0016973">
    <property type="term" value="P:poly(A)+ mRNA export from nucleus"/>
    <property type="evidence" value="ECO:0007669"/>
    <property type="project" value="InterPro"/>
</dbReference>
<evidence type="ECO:0000256" key="2">
    <source>
        <dbReference type="ARBA" id="ARBA00011056"/>
    </source>
</evidence>
<keyword evidence="7" id="KW-0906">Nuclear pore complex</keyword>
<evidence type="ECO:0000256" key="6">
    <source>
        <dbReference type="ARBA" id="ARBA00023010"/>
    </source>
</evidence>
<evidence type="ECO:0000256" key="7">
    <source>
        <dbReference type="ARBA" id="ARBA00023132"/>
    </source>
</evidence>
<reference evidence="14" key="1">
    <citation type="submission" date="2021-01" db="UniProtKB">
        <authorList>
            <consortium name="EnsemblMetazoa"/>
        </authorList>
    </citation>
    <scope>IDENTIFICATION</scope>
</reference>
<evidence type="ECO:0000256" key="4">
    <source>
        <dbReference type="ARBA" id="ARBA00022816"/>
    </source>
</evidence>
<keyword evidence="5" id="KW-0653">Protein transport</keyword>
<dbReference type="PANTHER" id="PTHR12960">
    <property type="entry name" value="GLE-1-RELATED"/>
    <property type="match status" value="1"/>
</dbReference>
<evidence type="ECO:0000256" key="3">
    <source>
        <dbReference type="ARBA" id="ARBA00022448"/>
    </source>
</evidence>
<dbReference type="GO" id="GO:0031369">
    <property type="term" value="F:translation initiation factor binding"/>
    <property type="evidence" value="ECO:0007669"/>
    <property type="project" value="TreeGrafter"/>
</dbReference>
<comment type="subcellular location">
    <subcellularLocation>
        <location evidence="1">Nucleus</location>
        <location evidence="1">Nuclear pore complex</location>
    </subcellularLocation>
</comment>
<sequence>MLRSVSETWSLQDAQRQVREHLAGRSRRLLRKSADFSGLNECPRTPEELKRQLEAEQYARRPIFCATTTGEICGLEIHHDDSRDVAESANRSTLEVAEDSLQREIAEISLAEEREIRNMHENIERQVQEDHQQRIKVYLEMHATLNALMSRRREEIESESARRRQDMINKAKRNREMVLQLHKVLAEKIVTSQSLVKKKSEEIFRLAEKAKLEEERIELQKKLEEELAISRARIQDLAVKIEQCIVNLQQDTPLAQKVEKKLLEVKSSLQNARKDLHVVADDGIKQMQAILDEYDRELKESEAQQAQQKAAEAQHKAKNEAKKNVDEDIYMKAIQRLKEAGEKRKAFVESETRQRKDILRAIQLTVNKIQVNTNNLQHALFFIRLFSKEEVGLPGLSGSQSVKLGDHPEASNFAMHLTAERLLCNIEKLSFTQIKEWLPYGVVIATIWSASRKFGEIFFDHIISRCPFLAPVYFSNLDADEASEYVKKFICNKQEDHSRFVARMGVYSRLLGVIMCQKPRWGLPFPPDRMWRLLTTTAKTEIRSSELADVAAMVVQSLLEASGYVLKQTYRRQFGKLMHVLCTEFFGKLNAQPKRLPNVVNLESFLKEVAAVGGDIAPLPSL</sequence>
<evidence type="ECO:0000256" key="12">
    <source>
        <dbReference type="ARBA" id="ARBA00030897"/>
    </source>
</evidence>
<dbReference type="GO" id="GO:0005543">
    <property type="term" value="F:phospholipid binding"/>
    <property type="evidence" value="ECO:0007669"/>
    <property type="project" value="TreeGrafter"/>
</dbReference>
<keyword evidence="3" id="KW-0813">Transport</keyword>
<comment type="similarity">
    <text evidence="2">Belongs to the GLE1 family.</text>
</comment>
<dbReference type="GO" id="GO:0000822">
    <property type="term" value="F:inositol hexakisphosphate binding"/>
    <property type="evidence" value="ECO:0007669"/>
    <property type="project" value="TreeGrafter"/>
</dbReference>
<keyword evidence="4" id="KW-0509">mRNA transport</keyword>
<keyword evidence="6" id="KW-0811">Translocation</keyword>
<dbReference type="OMA" id="AYMYKES"/>
<keyword evidence="13" id="KW-0175">Coiled coil</keyword>
<evidence type="ECO:0000256" key="9">
    <source>
        <dbReference type="ARBA" id="ARBA00024680"/>
    </source>
</evidence>
<keyword evidence="15" id="KW-1185">Reference proteome</keyword>
<dbReference type="GO" id="GO:0015031">
    <property type="term" value="P:protein transport"/>
    <property type="evidence" value="ECO:0007669"/>
    <property type="project" value="UniProtKB-KW"/>
</dbReference>
<organism evidence="14 15">
    <name type="scientific">Varroa destructor</name>
    <name type="common">Honeybee mite</name>
    <dbReference type="NCBI Taxonomy" id="109461"/>
    <lineage>
        <taxon>Eukaryota</taxon>
        <taxon>Metazoa</taxon>
        <taxon>Ecdysozoa</taxon>
        <taxon>Arthropoda</taxon>
        <taxon>Chelicerata</taxon>
        <taxon>Arachnida</taxon>
        <taxon>Acari</taxon>
        <taxon>Parasitiformes</taxon>
        <taxon>Mesostigmata</taxon>
        <taxon>Gamasina</taxon>
        <taxon>Dermanyssoidea</taxon>
        <taxon>Varroidae</taxon>
        <taxon>Varroa</taxon>
    </lineage>
</organism>
<dbReference type="Gene3D" id="1.25.40.510">
    <property type="entry name" value="GLE1-like"/>
    <property type="match status" value="1"/>
</dbReference>
<evidence type="ECO:0000256" key="8">
    <source>
        <dbReference type="ARBA" id="ARBA00023242"/>
    </source>
</evidence>
<dbReference type="PANTHER" id="PTHR12960:SF0">
    <property type="entry name" value="MRNA EXPORT FACTOR GLE1"/>
    <property type="match status" value="1"/>
</dbReference>
<evidence type="ECO:0000313" key="14">
    <source>
        <dbReference type="EnsemblMetazoa" id="XP_022647219"/>
    </source>
</evidence>
<proteinExistence type="inferred from homology"/>